<feature type="transmembrane region" description="Helical" evidence="1">
    <location>
        <begin position="57"/>
        <end position="75"/>
    </location>
</feature>
<reference evidence="3 4" key="1">
    <citation type="submission" date="2019-03" db="EMBL/GenBank/DDBJ databases">
        <authorList>
            <person name="Gaulin E."/>
            <person name="Dumas B."/>
        </authorList>
    </citation>
    <scope>NUCLEOTIDE SEQUENCE [LARGE SCALE GENOMIC DNA]</scope>
    <source>
        <strain evidence="3">CBS 568.67</strain>
    </source>
</reference>
<gene>
    <name evidence="3" type="primary">Aste57867_14814</name>
    <name evidence="2" type="ORF">As57867_014758</name>
    <name evidence="3" type="ORF">ASTE57867_14814</name>
</gene>
<accession>A0A485L4A9</accession>
<feature type="transmembrane region" description="Helical" evidence="1">
    <location>
        <begin position="313"/>
        <end position="335"/>
    </location>
</feature>
<dbReference type="EMBL" id="CAADRA010005600">
    <property type="protein sequence ID" value="VFT91632.1"/>
    <property type="molecule type" value="Genomic_DNA"/>
</dbReference>
<dbReference type="AlphaFoldDB" id="A0A485L4A9"/>
<dbReference type="Proteomes" id="UP000332933">
    <property type="component" value="Unassembled WGS sequence"/>
</dbReference>
<organism evidence="3 4">
    <name type="scientific">Aphanomyces stellatus</name>
    <dbReference type="NCBI Taxonomy" id="120398"/>
    <lineage>
        <taxon>Eukaryota</taxon>
        <taxon>Sar</taxon>
        <taxon>Stramenopiles</taxon>
        <taxon>Oomycota</taxon>
        <taxon>Saprolegniomycetes</taxon>
        <taxon>Saprolegniales</taxon>
        <taxon>Verrucalvaceae</taxon>
        <taxon>Aphanomyces</taxon>
    </lineage>
</organism>
<name>A0A485L4A9_9STRA</name>
<protein>
    <submittedName>
        <fullName evidence="3">Aste57867_14814 protein</fullName>
    </submittedName>
</protein>
<keyword evidence="4" id="KW-1185">Reference proteome</keyword>
<sequence>MPPMMRTFLSQPSLSADWSGDYEEKSAEWFELFLDLVMVAACSNVAEALKEDLSVRGFVYFVFLTTVYTVTWTQYTNFHARFNEKSLLHYAYLYLWLVGLGGMVLAGAPGVAFTLGMSLVRLAQLLMYMTIYIHLPIVRPNVHVDIVVSIVSATILLTSLALPPAWTIPAYGVTMLVETVGRIGLALARWFVPKELHRIPLNIDHYSDRVGCLVLVTLGEAVVSAIIHFDTPELLTARFFVMMQLALLVLFSTAMFYFAIRPMRDFHALRRSSAAGFAFAWLHYALYPTLLSIGVALKFITGAVLTHTPLESVHLWLLFGSISAAMLIFLGLRVAHFGGREPAPTDADSIKRVKYAWWGIIALSPLFPLACVAVLEGLSPQDADPILALSLAAAFNVLWTIAETAMMNRLVELGHDHRHWGKEESAPLFAADESDVYTLP</sequence>
<feature type="transmembrane region" description="Helical" evidence="1">
    <location>
        <begin position="112"/>
        <end position="135"/>
    </location>
</feature>
<evidence type="ECO:0000313" key="4">
    <source>
        <dbReference type="Proteomes" id="UP000332933"/>
    </source>
</evidence>
<feature type="transmembrane region" description="Helical" evidence="1">
    <location>
        <begin position="210"/>
        <end position="229"/>
    </location>
</feature>
<reference evidence="2" key="2">
    <citation type="submission" date="2019-06" db="EMBL/GenBank/DDBJ databases">
        <title>Genomics analysis of Aphanomyces spp. identifies a new class of oomycete effector associated with host adaptation.</title>
        <authorList>
            <person name="Gaulin E."/>
        </authorList>
    </citation>
    <scope>NUCLEOTIDE SEQUENCE</scope>
    <source>
        <strain evidence="2">CBS 578.67</strain>
    </source>
</reference>
<feature type="transmembrane region" description="Helical" evidence="1">
    <location>
        <begin position="355"/>
        <end position="375"/>
    </location>
</feature>
<evidence type="ECO:0000313" key="3">
    <source>
        <dbReference type="EMBL" id="VFT91632.1"/>
    </source>
</evidence>
<dbReference type="OrthoDB" id="191995at2759"/>
<proteinExistence type="predicted"/>
<feature type="transmembrane region" description="Helical" evidence="1">
    <location>
        <begin position="87"/>
        <end position="106"/>
    </location>
</feature>
<feature type="transmembrane region" description="Helical" evidence="1">
    <location>
        <begin position="281"/>
        <end position="301"/>
    </location>
</feature>
<dbReference type="Pfam" id="PF06772">
    <property type="entry name" value="LtrA"/>
    <property type="match status" value="1"/>
</dbReference>
<keyword evidence="1" id="KW-1133">Transmembrane helix</keyword>
<evidence type="ECO:0000313" key="2">
    <source>
        <dbReference type="EMBL" id="KAF0694302.1"/>
    </source>
</evidence>
<dbReference type="PANTHER" id="PTHR36840:SF1">
    <property type="entry name" value="BLL5714 PROTEIN"/>
    <property type="match status" value="1"/>
</dbReference>
<feature type="transmembrane region" description="Helical" evidence="1">
    <location>
        <begin position="142"/>
        <end position="162"/>
    </location>
</feature>
<feature type="transmembrane region" description="Helical" evidence="1">
    <location>
        <begin position="387"/>
        <end position="406"/>
    </location>
</feature>
<dbReference type="EMBL" id="VJMH01005579">
    <property type="protein sequence ID" value="KAF0694302.1"/>
    <property type="molecule type" value="Genomic_DNA"/>
</dbReference>
<keyword evidence="1" id="KW-0812">Transmembrane</keyword>
<dbReference type="InterPro" id="IPR010640">
    <property type="entry name" value="Low_temperature_requirement_A"/>
</dbReference>
<evidence type="ECO:0000256" key="1">
    <source>
        <dbReference type="SAM" id="Phobius"/>
    </source>
</evidence>
<keyword evidence="1" id="KW-0472">Membrane</keyword>
<dbReference type="PANTHER" id="PTHR36840">
    <property type="entry name" value="BLL5714 PROTEIN"/>
    <property type="match status" value="1"/>
</dbReference>
<feature type="transmembrane region" description="Helical" evidence="1">
    <location>
        <begin position="235"/>
        <end position="260"/>
    </location>
</feature>